<feature type="compositionally biased region" description="Polar residues" evidence="1">
    <location>
        <begin position="109"/>
        <end position="127"/>
    </location>
</feature>
<accession>A0ABR8I284</accession>
<dbReference type="RefSeq" id="WP_190723845.1">
    <property type="nucleotide sequence ID" value="NZ_JACJSW010000241.1"/>
</dbReference>
<dbReference type="EMBL" id="JACJSW010000241">
    <property type="protein sequence ID" value="MBD2624849.1"/>
    <property type="molecule type" value="Genomic_DNA"/>
</dbReference>
<feature type="region of interest" description="Disordered" evidence="1">
    <location>
        <begin position="109"/>
        <end position="128"/>
    </location>
</feature>
<feature type="compositionally biased region" description="Polar residues" evidence="1">
    <location>
        <begin position="186"/>
        <end position="213"/>
    </location>
</feature>
<gene>
    <name evidence="2" type="ORF">H6G48_25635</name>
</gene>
<name>A0ABR8I284_9CHRO</name>
<evidence type="ECO:0000256" key="1">
    <source>
        <dbReference type="SAM" id="MobiDB-lite"/>
    </source>
</evidence>
<evidence type="ECO:0000313" key="2">
    <source>
        <dbReference type="EMBL" id="MBD2624849.1"/>
    </source>
</evidence>
<feature type="region of interest" description="Disordered" evidence="1">
    <location>
        <begin position="321"/>
        <end position="349"/>
    </location>
</feature>
<comment type="caution">
    <text evidence="2">The sequence shown here is derived from an EMBL/GenBank/DDBJ whole genome shotgun (WGS) entry which is preliminary data.</text>
</comment>
<organism evidence="2 3">
    <name type="scientific">Microcystis flos-aquae FACHB-1344</name>
    <dbReference type="NCBI Taxonomy" id="2692899"/>
    <lineage>
        <taxon>Bacteria</taxon>
        <taxon>Bacillati</taxon>
        <taxon>Cyanobacteriota</taxon>
        <taxon>Cyanophyceae</taxon>
        <taxon>Oscillatoriophycideae</taxon>
        <taxon>Chroococcales</taxon>
        <taxon>Microcystaceae</taxon>
        <taxon>Microcystis</taxon>
    </lineage>
</organism>
<feature type="region of interest" description="Disordered" evidence="1">
    <location>
        <begin position="231"/>
        <end position="252"/>
    </location>
</feature>
<sequence>MNDDFLVSLGLELCQEFQEWNYSLIDDWLNSIELLEKDLQPIARLHLAIEDLSEITDLCRDWEAWLTADFVPSLRSKNGEMSSLERDSSPFDLGGNTSSFMSFSRQSLASASDYTQPNPRVRTSNYPPLQKEQENSYNIRQKKHRSFDDNHQANNIYPQNNATKSQQELTGLVRDISAENLPVDSDNLNLETTPWQNSQQKTEIESNNPSPKNWQELTDLVRDISGENLPLNSDNLNLETNRWQNPQQKTEPKNWQELTDLVRDISAENLPVDSDNLNLETTRWENSRQKTEIESNNPSPKNWQELTDLVRDISAENLPLDSDNLNLETTPWQNSGQKTEIELNNPSPKNWQELTDLVRDISGDNLPLDSDNLNLETTPWQNSGQKTEIELNNPSPKNWQELTDLVRDISGDNLPLDSDNLNLETTPWQNSGQKTEIELNNPSPKNWQELTDLVRDISGDNLPLDSATAADIISQPAEMLPIPPQLLQQSREKLYYQINNINSNFSNIQKTELEINKQESENQSLNQHHSLQDTEQQAIDLDYILETLQTKINQEYRRFYGG</sequence>
<keyword evidence="3" id="KW-1185">Reference proteome</keyword>
<dbReference type="Proteomes" id="UP000636187">
    <property type="component" value="Unassembled WGS sequence"/>
</dbReference>
<feature type="compositionally biased region" description="Polar residues" evidence="1">
    <location>
        <begin position="323"/>
        <end position="349"/>
    </location>
</feature>
<proteinExistence type="predicted"/>
<protein>
    <submittedName>
        <fullName evidence="2">Uncharacterized protein</fullName>
    </submittedName>
</protein>
<feature type="region of interest" description="Disordered" evidence="1">
    <location>
        <begin position="183"/>
        <end position="213"/>
    </location>
</feature>
<evidence type="ECO:0000313" key="3">
    <source>
        <dbReference type="Proteomes" id="UP000636187"/>
    </source>
</evidence>
<reference evidence="2 3" key="1">
    <citation type="journal article" date="2020" name="ISME J.">
        <title>Comparative genomics reveals insights into cyanobacterial evolution and habitat adaptation.</title>
        <authorList>
            <person name="Chen M.Y."/>
            <person name="Teng W.K."/>
            <person name="Zhao L."/>
            <person name="Hu C.X."/>
            <person name="Zhou Y.K."/>
            <person name="Han B.P."/>
            <person name="Song L.R."/>
            <person name="Shu W.S."/>
        </authorList>
    </citation>
    <scope>NUCLEOTIDE SEQUENCE [LARGE SCALE GENOMIC DNA]</scope>
    <source>
        <strain evidence="2 3">FACHB-1344</strain>
    </source>
</reference>
<feature type="compositionally biased region" description="Polar residues" evidence="1">
    <location>
        <begin position="231"/>
        <end position="249"/>
    </location>
</feature>